<proteinExistence type="predicted"/>
<accession>A0A381TJJ9</accession>
<organism evidence="1">
    <name type="scientific">marine metagenome</name>
    <dbReference type="NCBI Taxonomy" id="408172"/>
    <lineage>
        <taxon>unclassified sequences</taxon>
        <taxon>metagenomes</taxon>
        <taxon>ecological metagenomes</taxon>
    </lineage>
</organism>
<protein>
    <submittedName>
        <fullName evidence="1">Uncharacterized protein</fullName>
    </submittedName>
</protein>
<dbReference type="AlphaFoldDB" id="A0A381TJJ9"/>
<evidence type="ECO:0000313" key="1">
    <source>
        <dbReference type="EMBL" id="SVA15954.1"/>
    </source>
</evidence>
<gene>
    <name evidence="1" type="ORF">METZ01_LOCUS68808</name>
</gene>
<sequence length="111" mass="12807">MLPLLAFFLVGCSSTPKIKQIEVTSTAIEKLPLSLPNPSPLELDEVGWMIVTEENIEEAWQLLRDKNEGVALFALRHGDYERLALNIKEIRALLGEYIVILKKYREYYEEK</sequence>
<name>A0A381TJJ9_9ZZZZ</name>
<dbReference type="EMBL" id="UINC01004660">
    <property type="protein sequence ID" value="SVA15954.1"/>
    <property type="molecule type" value="Genomic_DNA"/>
</dbReference>
<reference evidence="1" key="1">
    <citation type="submission" date="2018-05" db="EMBL/GenBank/DDBJ databases">
        <authorList>
            <person name="Lanie J.A."/>
            <person name="Ng W.-L."/>
            <person name="Kazmierczak K.M."/>
            <person name="Andrzejewski T.M."/>
            <person name="Davidsen T.M."/>
            <person name="Wayne K.J."/>
            <person name="Tettelin H."/>
            <person name="Glass J.I."/>
            <person name="Rusch D."/>
            <person name="Podicherti R."/>
            <person name="Tsui H.-C.T."/>
            <person name="Winkler M.E."/>
        </authorList>
    </citation>
    <scope>NUCLEOTIDE SEQUENCE</scope>
</reference>